<name>A0ABU0JJD3_9HYPH</name>
<dbReference type="Proteomes" id="UP001242480">
    <property type="component" value="Unassembled WGS sequence"/>
</dbReference>
<dbReference type="EMBL" id="JAUSVX010000022">
    <property type="protein sequence ID" value="MDQ0474397.1"/>
    <property type="molecule type" value="Genomic_DNA"/>
</dbReference>
<comment type="similarity">
    <text evidence="1">Belongs to the Gfa family.</text>
</comment>
<dbReference type="PROSITE" id="PS51891">
    <property type="entry name" value="CENP_V_GFA"/>
    <property type="match status" value="1"/>
</dbReference>
<dbReference type="InterPro" id="IPR006913">
    <property type="entry name" value="CENP-V/GFA"/>
</dbReference>
<evidence type="ECO:0000256" key="1">
    <source>
        <dbReference type="ARBA" id="ARBA00005495"/>
    </source>
</evidence>
<evidence type="ECO:0000313" key="7">
    <source>
        <dbReference type="Proteomes" id="UP001242480"/>
    </source>
</evidence>
<evidence type="ECO:0000256" key="2">
    <source>
        <dbReference type="ARBA" id="ARBA00022723"/>
    </source>
</evidence>
<evidence type="ECO:0000256" key="3">
    <source>
        <dbReference type="ARBA" id="ARBA00022833"/>
    </source>
</evidence>
<reference evidence="6 7" key="1">
    <citation type="submission" date="2023-07" db="EMBL/GenBank/DDBJ databases">
        <title>Genomic Encyclopedia of Type Strains, Phase IV (KMG-IV): sequencing the most valuable type-strain genomes for metagenomic binning, comparative biology and taxonomic classification.</title>
        <authorList>
            <person name="Goeker M."/>
        </authorList>
    </citation>
    <scope>NUCLEOTIDE SEQUENCE [LARGE SCALE GENOMIC DNA]</scope>
    <source>
        <strain evidence="6 7">DSM 19619</strain>
    </source>
</reference>
<organism evidence="6 7">
    <name type="scientific">Labrys wisconsinensis</name>
    <dbReference type="NCBI Taxonomy" id="425677"/>
    <lineage>
        <taxon>Bacteria</taxon>
        <taxon>Pseudomonadati</taxon>
        <taxon>Pseudomonadota</taxon>
        <taxon>Alphaproteobacteria</taxon>
        <taxon>Hyphomicrobiales</taxon>
        <taxon>Xanthobacteraceae</taxon>
        <taxon>Labrys</taxon>
    </lineage>
</organism>
<keyword evidence="2" id="KW-0479">Metal-binding</keyword>
<dbReference type="PANTHER" id="PTHR33337">
    <property type="entry name" value="GFA DOMAIN-CONTAINING PROTEIN"/>
    <property type="match status" value="1"/>
</dbReference>
<evidence type="ECO:0000259" key="5">
    <source>
        <dbReference type="PROSITE" id="PS51891"/>
    </source>
</evidence>
<evidence type="ECO:0000256" key="4">
    <source>
        <dbReference type="ARBA" id="ARBA00023239"/>
    </source>
</evidence>
<dbReference type="SUPFAM" id="SSF51316">
    <property type="entry name" value="Mss4-like"/>
    <property type="match status" value="1"/>
</dbReference>
<dbReference type="Gene3D" id="3.90.1590.10">
    <property type="entry name" value="glutathione-dependent formaldehyde- activating enzyme (gfa)"/>
    <property type="match status" value="1"/>
</dbReference>
<dbReference type="Pfam" id="PF04828">
    <property type="entry name" value="GFA"/>
    <property type="match status" value="1"/>
</dbReference>
<keyword evidence="4" id="KW-0456">Lyase</keyword>
<dbReference type="RefSeq" id="WP_307283954.1">
    <property type="nucleotide sequence ID" value="NZ_JAUSVX010000022.1"/>
</dbReference>
<sequence length="143" mass="15512">MGFPGEPRQLTGSCLCGAVRYTIRGPVRDIWACHCRFCRRLHSHVAAYAACAPEDIAIEDGRKLRWYRSSPSIRRGFCGKCGAQMFYAPLDGGHFSIAAGTLDEPTGLKLTLHLCTAQKGDYYAIADDVPQLAGHPRNGAGNG</sequence>
<gene>
    <name evidence="6" type="ORF">QO011_007437</name>
</gene>
<accession>A0ABU0JJD3</accession>
<comment type="caution">
    <text evidence="6">The sequence shown here is derived from an EMBL/GenBank/DDBJ whole genome shotgun (WGS) entry which is preliminary data.</text>
</comment>
<evidence type="ECO:0000313" key="6">
    <source>
        <dbReference type="EMBL" id="MDQ0474397.1"/>
    </source>
</evidence>
<dbReference type="PANTHER" id="PTHR33337:SF40">
    <property type="entry name" value="CENP-V_GFA DOMAIN-CONTAINING PROTEIN-RELATED"/>
    <property type="match status" value="1"/>
</dbReference>
<feature type="domain" description="CENP-V/GFA" evidence="5">
    <location>
        <begin position="10"/>
        <end position="124"/>
    </location>
</feature>
<keyword evidence="7" id="KW-1185">Reference proteome</keyword>
<proteinExistence type="inferred from homology"/>
<dbReference type="InterPro" id="IPR011057">
    <property type="entry name" value="Mss4-like_sf"/>
</dbReference>
<protein>
    <recommendedName>
        <fullName evidence="5">CENP-V/GFA domain-containing protein</fullName>
    </recommendedName>
</protein>
<keyword evidence="3" id="KW-0862">Zinc</keyword>